<dbReference type="PANTHER" id="PTHR23028:SF124">
    <property type="entry name" value="ACYL_TRANSF_3 DOMAIN-CONTAINING PROTEIN-RELATED"/>
    <property type="match status" value="1"/>
</dbReference>
<dbReference type="GO" id="GO:0016747">
    <property type="term" value="F:acyltransferase activity, transferring groups other than amino-acyl groups"/>
    <property type="evidence" value="ECO:0007669"/>
    <property type="project" value="InterPro"/>
</dbReference>
<reference evidence="4 5" key="1">
    <citation type="journal article" date="1998" name="Science">
        <title>Genome sequence of the nematode C. elegans: a platform for investigating biology.</title>
        <authorList>
            <consortium name="The C. elegans sequencing consortium"/>
            <person name="Sulson J.E."/>
            <person name="Waterston R."/>
        </authorList>
    </citation>
    <scope>NUCLEOTIDE SEQUENCE [LARGE SCALE GENOMIC DNA]</scope>
    <source>
        <strain evidence="4 5">Bristol N2</strain>
    </source>
</reference>
<dbReference type="Proteomes" id="UP000001940">
    <property type="component" value="Chromosome V"/>
</dbReference>
<dbReference type="OMA" id="TIFHEEC"/>
<dbReference type="InterPro" id="IPR002656">
    <property type="entry name" value="Acyl_transf_3_dom"/>
</dbReference>
<evidence type="ECO:0000259" key="3">
    <source>
        <dbReference type="Pfam" id="PF19040"/>
    </source>
</evidence>
<dbReference type="InterPro" id="IPR050879">
    <property type="entry name" value="Acyltransferase_3"/>
</dbReference>
<feature type="transmembrane region" description="Helical" evidence="1">
    <location>
        <begin position="340"/>
        <end position="356"/>
    </location>
</feature>
<keyword evidence="1" id="KW-0472">Membrane</keyword>
<feature type="domain" description="Acyltransferase 3" evidence="2">
    <location>
        <begin position="260"/>
        <end position="355"/>
    </location>
</feature>
<dbReference type="EMBL" id="BX284605">
    <property type="protein sequence ID" value="CAB04848.3"/>
    <property type="molecule type" value="Genomic_DNA"/>
</dbReference>
<gene>
    <name evidence="4 6" type="primary">oac-49</name>
    <name evidence="4" type="ORF">CELE_T26H2.7</name>
    <name evidence="6" type="ORF">T26H2.7</name>
</gene>
<feature type="transmembrane region" description="Helical" evidence="1">
    <location>
        <begin position="169"/>
        <end position="186"/>
    </location>
</feature>
<feature type="transmembrane region" description="Helical" evidence="1">
    <location>
        <begin position="256"/>
        <end position="275"/>
    </location>
</feature>
<dbReference type="GO" id="GO:0000271">
    <property type="term" value="P:polysaccharide biosynthetic process"/>
    <property type="evidence" value="ECO:0000318"/>
    <property type="project" value="GO_Central"/>
</dbReference>
<feature type="transmembrane region" description="Helical" evidence="1">
    <location>
        <begin position="192"/>
        <end position="212"/>
    </location>
</feature>
<keyword evidence="1" id="KW-0812">Transmembrane</keyword>
<dbReference type="WormBase" id="T26H2.7">
    <property type="protein sequence ID" value="CE41591"/>
    <property type="gene ID" value="WBGene00012068"/>
    <property type="gene designation" value="oac-49"/>
</dbReference>
<dbReference type="PANTHER" id="PTHR23028">
    <property type="entry name" value="ACETYLTRANSFERASE"/>
    <property type="match status" value="1"/>
</dbReference>
<evidence type="ECO:0000256" key="1">
    <source>
        <dbReference type="SAM" id="Phobius"/>
    </source>
</evidence>
<accession>O18139</accession>
<keyword evidence="1" id="KW-1133">Transmembrane helix</keyword>
<sequence>MREKPPKNVDLQGIRGISIISVLVFHFFPTQFPNGYLGVDQFFVLSGYLMCMLLQRSDQESPCSLVTLFYSKRLKRILPLYLFVIFLELSSLYMVFPTTSVKTNQKSASQALIFMSNRPKTAEEDYFQMLSIGIDIFTHTWSLSVEVQFYLLIPFLYLIGRNFNKNLQFLYYLTLGCTSYIFHANSSSTVSFNSVFARIWQFLIGFLAFSFVSENDGCCQYKLVTESDEDLEESQLLEEKEEEIEEIDRKIGEKSLYFCQVLLIFATLLPIFCSIPLSSKVVRPLITIFTGFLIGISKNYSNLILSNRFLVYFGDISYSLYLVHWPIFALWKLTENDDEIALFLSLFASICIATIIHETYEKWYLQLCSASIGILTISFFIANVGLIEKNAIIDQFFGGNSKIRGNLDNVTADMTMTDAQRLNHQWSVNDYDNLYTNTCIYEGVGTPLGWCRHTGLHGKLKIMTIGNSWTANHAKMFYQECGFLAKSILQGSAYGCEPLYPSHGIDLCKGNFTDFEEHVRNEKPDYAFMFTRFMTIGDPFPENVTSFDEDPIYQIMKSQVLKFISNIKYKIYILDAIPRLNIEFIERIVPMMWRGAPAQFIDNHLVEPKLYQMARRRYAQLEKDCLGKCILVDYVPEFWNKTTQTFRFFDAKGFSYFTTPTHLSPHGIEHIRHVWTDICTNLSKNLLY</sequence>
<dbReference type="PhylomeDB" id="O18139"/>
<dbReference type="FunCoup" id="O18139">
    <property type="interactions" value="53"/>
</dbReference>
<feature type="transmembrane region" description="Helical" evidence="1">
    <location>
        <begin position="363"/>
        <end position="386"/>
    </location>
</feature>
<feature type="transmembrane region" description="Helical" evidence="1">
    <location>
        <begin position="281"/>
        <end position="297"/>
    </location>
</feature>
<feature type="transmembrane region" description="Helical" evidence="1">
    <location>
        <begin position="309"/>
        <end position="328"/>
    </location>
</feature>
<dbReference type="RefSeq" id="NP_507736.3">
    <property type="nucleotide sequence ID" value="NM_075335.4"/>
</dbReference>
<evidence type="ECO:0000313" key="5">
    <source>
        <dbReference type="Proteomes" id="UP000001940"/>
    </source>
</evidence>
<evidence type="ECO:0000313" key="6">
    <source>
        <dbReference type="WormBase" id="T26H2.7"/>
    </source>
</evidence>
<dbReference type="KEGG" id="cel:CELE_T26H2.7"/>
<dbReference type="PaxDb" id="6239-T26H2.7"/>
<dbReference type="Pfam" id="PF19040">
    <property type="entry name" value="SGNH"/>
    <property type="match status" value="1"/>
</dbReference>
<dbReference type="AGR" id="WB:WBGene00012068"/>
<dbReference type="InParanoid" id="O18139"/>
<dbReference type="HOGENOM" id="CLU_005679_12_1_1"/>
<dbReference type="GO" id="GO:0016020">
    <property type="term" value="C:membrane"/>
    <property type="evidence" value="ECO:0000318"/>
    <property type="project" value="GO_Central"/>
</dbReference>
<feature type="domain" description="SGNH" evidence="3">
    <location>
        <begin position="447"/>
        <end position="676"/>
    </location>
</feature>
<dbReference type="AlphaFoldDB" id="O18139"/>
<dbReference type="Pfam" id="PF01757">
    <property type="entry name" value="Acyl_transf_3"/>
    <property type="match status" value="2"/>
</dbReference>
<dbReference type="GeneID" id="188952"/>
<proteinExistence type="predicted"/>
<dbReference type="eggNOG" id="ENOG502SGA9">
    <property type="taxonomic scope" value="Eukaryota"/>
</dbReference>
<evidence type="ECO:0000313" key="4">
    <source>
        <dbReference type="EMBL" id="CAB04848.3"/>
    </source>
</evidence>
<dbReference type="CTD" id="188952"/>
<dbReference type="InterPro" id="IPR043968">
    <property type="entry name" value="SGNH"/>
</dbReference>
<feature type="transmembrane region" description="Helical" evidence="1">
    <location>
        <begin position="76"/>
        <end position="96"/>
    </location>
</feature>
<protein>
    <submittedName>
        <fullName evidence="4">Acyl_transf_3 domain-containing protein</fullName>
    </submittedName>
</protein>
<name>O18139_CAEEL</name>
<feature type="domain" description="Acyltransferase 3" evidence="2">
    <location>
        <begin position="9"/>
        <end position="210"/>
    </location>
</feature>
<dbReference type="OrthoDB" id="5825384at2759"/>
<keyword evidence="5" id="KW-1185">Reference proteome</keyword>
<evidence type="ECO:0000259" key="2">
    <source>
        <dbReference type="Pfam" id="PF01757"/>
    </source>
</evidence>
<feature type="transmembrane region" description="Helical" evidence="1">
    <location>
        <begin position="136"/>
        <end position="157"/>
    </location>
</feature>
<dbReference type="Bgee" id="WBGene00012068">
    <property type="expression patterns" value="Expressed in pharyngeal muscle cell (C elegans) and 1 other cell type or tissue"/>
</dbReference>
<dbReference type="UCSC" id="T26H2.7">
    <property type="organism name" value="c. elegans"/>
</dbReference>
<organism evidence="4 5">
    <name type="scientific">Caenorhabditis elegans</name>
    <dbReference type="NCBI Taxonomy" id="6239"/>
    <lineage>
        <taxon>Eukaryota</taxon>
        <taxon>Metazoa</taxon>
        <taxon>Ecdysozoa</taxon>
        <taxon>Nematoda</taxon>
        <taxon>Chromadorea</taxon>
        <taxon>Rhabditida</taxon>
        <taxon>Rhabditina</taxon>
        <taxon>Rhabditomorpha</taxon>
        <taxon>Rhabditoidea</taxon>
        <taxon>Rhabditidae</taxon>
        <taxon>Peloderinae</taxon>
        <taxon>Caenorhabditis</taxon>
    </lineage>
</organism>